<protein>
    <submittedName>
        <fullName evidence="10">ABC transporter permease</fullName>
    </submittedName>
</protein>
<keyword evidence="4" id="KW-0997">Cell inner membrane</keyword>
<name>A0A8J7CUD0_9RHOB</name>
<feature type="transmembrane region" description="Helical" evidence="8">
    <location>
        <begin position="400"/>
        <end position="423"/>
    </location>
</feature>
<feature type="transmembrane region" description="Helical" evidence="8">
    <location>
        <begin position="262"/>
        <end position="282"/>
    </location>
</feature>
<sequence>MRSGRLLRIAAGAVLVLGLVLPVLAGLGQSLAAAFGHFPALGARGPDLSAWRALLAEPGLARAAALSLWTGLAATLLSLGVALGAVAALQGGPGLGRAGRMLAPVLAAPHAAMAIGLAFVLAPSGWIARGLAPLLGWDRPPDVATVGDPLGLALILGLAVKELPFLLAMAVAGLGQIPVAAHMAAGRSLGYGRAAIWLRILLPQLWPLIRLPVLVVLAFSVSVVDMAQILGPSTPPTLSVLVARLFSDPDPRAILPASAGGIMQLVLTGVAAALVLGGARLAGLRTRAALRRGRRMAGADRALGLPLALLAGLAGLAALALAAILLWSVTFAWRWPDPFPARLSAGAWQDAGRWGATALGTLGIAAACAAMALAAAVAWLEGADRLGRPQGDRWMTAALYLPLLLPQLSFLIGLAGMTLSLPLPPLAAVIWGHWLFVLPYVFIALAGPWRALDPRLARSAAALGAGPARRLWRVKLPVLAAPLALAAAIGFAVSVAQYLPTLLLGGGRIATLTTEAVALASGADRRVAAVHAVLQAALPWAGFLAALSLPALLHRNRRALRGAA</sequence>
<keyword evidence="6 8" id="KW-1133">Transmembrane helix</keyword>
<keyword evidence="3" id="KW-1003">Cell membrane</keyword>
<keyword evidence="2" id="KW-0813">Transport</keyword>
<dbReference type="InterPro" id="IPR035906">
    <property type="entry name" value="MetI-like_sf"/>
</dbReference>
<feature type="transmembrane region" description="Helical" evidence="8">
    <location>
        <begin position="66"/>
        <end position="89"/>
    </location>
</feature>
<keyword evidence="7 8" id="KW-0472">Membrane</keyword>
<evidence type="ECO:0000256" key="1">
    <source>
        <dbReference type="ARBA" id="ARBA00004429"/>
    </source>
</evidence>
<evidence type="ECO:0000256" key="8">
    <source>
        <dbReference type="SAM" id="Phobius"/>
    </source>
</evidence>
<evidence type="ECO:0000256" key="4">
    <source>
        <dbReference type="ARBA" id="ARBA00022519"/>
    </source>
</evidence>
<dbReference type="SUPFAM" id="SSF161098">
    <property type="entry name" value="MetI-like"/>
    <property type="match status" value="2"/>
</dbReference>
<feature type="transmembrane region" description="Helical" evidence="8">
    <location>
        <begin position="429"/>
        <end position="449"/>
    </location>
</feature>
<dbReference type="RefSeq" id="WP_193179767.1">
    <property type="nucleotide sequence ID" value="NZ_JACVXA010000007.1"/>
</dbReference>
<accession>A0A8J7CUD0</accession>
<evidence type="ECO:0000256" key="2">
    <source>
        <dbReference type="ARBA" id="ARBA00022448"/>
    </source>
</evidence>
<feature type="transmembrane region" description="Helical" evidence="8">
    <location>
        <begin position="205"/>
        <end position="230"/>
    </location>
</feature>
<dbReference type="GO" id="GO:0055085">
    <property type="term" value="P:transmembrane transport"/>
    <property type="evidence" value="ECO:0007669"/>
    <property type="project" value="InterPro"/>
</dbReference>
<comment type="caution">
    <text evidence="10">The sequence shown here is derived from an EMBL/GenBank/DDBJ whole genome shotgun (WGS) entry which is preliminary data.</text>
</comment>
<evidence type="ECO:0000259" key="9">
    <source>
        <dbReference type="PROSITE" id="PS50928"/>
    </source>
</evidence>
<gene>
    <name evidence="10" type="ORF">ICN82_03770</name>
</gene>
<evidence type="ECO:0000313" key="10">
    <source>
        <dbReference type="EMBL" id="MBE3637319.1"/>
    </source>
</evidence>
<keyword evidence="5 8" id="KW-0812">Transmembrane</keyword>
<dbReference type="EMBL" id="JACVXA010000007">
    <property type="protein sequence ID" value="MBE3637319.1"/>
    <property type="molecule type" value="Genomic_DNA"/>
</dbReference>
<feature type="transmembrane region" description="Helical" evidence="8">
    <location>
        <begin position="478"/>
        <end position="499"/>
    </location>
</feature>
<proteinExistence type="predicted"/>
<dbReference type="Proteomes" id="UP000609121">
    <property type="component" value="Unassembled WGS sequence"/>
</dbReference>
<organism evidence="10 11">
    <name type="scientific">Mangrovicoccus algicola</name>
    <dbReference type="NCBI Taxonomy" id="2771008"/>
    <lineage>
        <taxon>Bacteria</taxon>
        <taxon>Pseudomonadati</taxon>
        <taxon>Pseudomonadota</taxon>
        <taxon>Alphaproteobacteria</taxon>
        <taxon>Rhodobacterales</taxon>
        <taxon>Paracoccaceae</taxon>
        <taxon>Mangrovicoccus</taxon>
    </lineage>
</organism>
<evidence type="ECO:0000256" key="6">
    <source>
        <dbReference type="ARBA" id="ARBA00022989"/>
    </source>
</evidence>
<dbReference type="PROSITE" id="PS50928">
    <property type="entry name" value="ABC_TM1"/>
    <property type="match status" value="2"/>
</dbReference>
<dbReference type="GO" id="GO:0005886">
    <property type="term" value="C:plasma membrane"/>
    <property type="evidence" value="ECO:0007669"/>
    <property type="project" value="UniProtKB-SubCell"/>
</dbReference>
<dbReference type="PANTHER" id="PTHR43357">
    <property type="entry name" value="INNER MEMBRANE ABC TRANSPORTER PERMEASE PROTEIN YDCV"/>
    <property type="match status" value="1"/>
</dbReference>
<evidence type="ECO:0000256" key="5">
    <source>
        <dbReference type="ARBA" id="ARBA00022692"/>
    </source>
</evidence>
<reference evidence="10" key="1">
    <citation type="submission" date="2020-09" db="EMBL/GenBank/DDBJ databases">
        <title>A novel bacterium of genus Mangrovicoccus, isolated from South China Sea.</title>
        <authorList>
            <person name="Huang H."/>
            <person name="Mo K."/>
            <person name="Hu Y."/>
        </authorList>
    </citation>
    <scope>NUCLEOTIDE SEQUENCE</scope>
    <source>
        <strain evidence="10">HB182678</strain>
    </source>
</reference>
<feature type="transmembrane region" description="Helical" evidence="8">
    <location>
        <begin position="353"/>
        <end position="380"/>
    </location>
</feature>
<feature type="transmembrane region" description="Helical" evidence="8">
    <location>
        <begin position="303"/>
        <end position="333"/>
    </location>
</feature>
<keyword evidence="11" id="KW-1185">Reference proteome</keyword>
<feature type="transmembrane region" description="Helical" evidence="8">
    <location>
        <begin position="101"/>
        <end position="128"/>
    </location>
</feature>
<feature type="transmembrane region" description="Helical" evidence="8">
    <location>
        <begin position="532"/>
        <end position="553"/>
    </location>
</feature>
<comment type="subcellular location">
    <subcellularLocation>
        <location evidence="1">Cell inner membrane</location>
        <topology evidence="1">Multi-pass membrane protein</topology>
    </subcellularLocation>
</comment>
<feature type="domain" description="ABC transmembrane type-1" evidence="9">
    <location>
        <begin position="358"/>
        <end position="546"/>
    </location>
</feature>
<evidence type="ECO:0000256" key="3">
    <source>
        <dbReference type="ARBA" id="ARBA00022475"/>
    </source>
</evidence>
<feature type="transmembrane region" description="Helical" evidence="8">
    <location>
        <begin position="165"/>
        <end position="185"/>
    </location>
</feature>
<dbReference type="PANTHER" id="PTHR43357:SF4">
    <property type="entry name" value="INNER MEMBRANE ABC TRANSPORTER PERMEASE PROTEIN YDCV"/>
    <property type="match status" value="1"/>
</dbReference>
<dbReference type="InterPro" id="IPR000515">
    <property type="entry name" value="MetI-like"/>
</dbReference>
<evidence type="ECO:0000256" key="7">
    <source>
        <dbReference type="ARBA" id="ARBA00023136"/>
    </source>
</evidence>
<feature type="domain" description="ABC transmembrane type-1" evidence="9">
    <location>
        <begin position="64"/>
        <end position="275"/>
    </location>
</feature>
<dbReference type="AlphaFoldDB" id="A0A8J7CUD0"/>
<evidence type="ECO:0000313" key="11">
    <source>
        <dbReference type="Proteomes" id="UP000609121"/>
    </source>
</evidence>
<dbReference type="CDD" id="cd06261">
    <property type="entry name" value="TM_PBP2"/>
    <property type="match status" value="1"/>
</dbReference>
<dbReference type="Gene3D" id="1.10.3720.10">
    <property type="entry name" value="MetI-like"/>
    <property type="match status" value="2"/>
</dbReference>